<comment type="caution">
    <text evidence="7">Lacks conserved residue(s) required for the propagation of feature annotation.</text>
</comment>
<evidence type="ECO:0000256" key="6">
    <source>
        <dbReference type="ARBA" id="ARBA00023136"/>
    </source>
</evidence>
<name>A0AAE3KB02_9GAMM</name>
<accession>A0AAE3KB02</accession>
<dbReference type="PANTHER" id="PTHR33362">
    <property type="entry name" value="SIALIC ACID TRAP TRANSPORTER PERMEASE PROTEIN SIAT-RELATED"/>
    <property type="match status" value="1"/>
</dbReference>
<dbReference type="InterPro" id="IPR004681">
    <property type="entry name" value="TRAP_DctM"/>
</dbReference>
<dbReference type="NCBIfam" id="TIGR00786">
    <property type="entry name" value="dctM"/>
    <property type="match status" value="1"/>
</dbReference>
<feature type="transmembrane region" description="Helical" evidence="7">
    <location>
        <begin position="134"/>
        <end position="157"/>
    </location>
</feature>
<feature type="transmembrane region" description="Helical" evidence="7">
    <location>
        <begin position="269"/>
        <end position="290"/>
    </location>
</feature>
<feature type="transmembrane region" description="Helical" evidence="7">
    <location>
        <begin position="7"/>
        <end position="32"/>
    </location>
</feature>
<dbReference type="RefSeq" id="WP_253477712.1">
    <property type="nucleotide sequence ID" value="NZ_JALJXV010000004.1"/>
</dbReference>
<evidence type="ECO:0000313" key="9">
    <source>
        <dbReference type="EMBL" id="MCP1674990.1"/>
    </source>
</evidence>
<dbReference type="InterPro" id="IPR010656">
    <property type="entry name" value="DctM"/>
</dbReference>
<sequence length="428" mass="44741">MTALIFALLLGLLILGVPVVVVMGFVGLLSMYLLGFPVSMVGQRIFGMMDSFTLLAIPLFILAGEIMNVAGISRRLITLAKALLPIRRARLGKVVVTTEYLFSGISGSTVADTAAIGAAVIPEMRRDGYTAAKATGVVCGACAAGMLVPPSITMIVYGGVANVSIGALFAAGFIPALFCALAMMVHLDFEDRRGIIKERRPETREPLWPAFKDSGWALGMPLIIIVGILSGVFTATEAGVVAVIYALVIDVFVYRELDFASMKTILVKAVNLTGVVVFLIAMSSLFGWYLTVEQVPQRLTAYMDALNLGQFGVLIAVILFFLLLGMVMDGIAAVIMVVPILLPSLAALGVDPLHAGVLIVGATGVGLFTPPVGAGLFVACGISGTSIGAASRAAAPYLITVSLALVALAFLPGVATFLPELTGLYTPR</sequence>
<feature type="transmembrane region" description="Helical" evidence="7">
    <location>
        <begin position="331"/>
        <end position="350"/>
    </location>
</feature>
<feature type="transmembrane region" description="Helical" evidence="7">
    <location>
        <begin position="305"/>
        <end position="324"/>
    </location>
</feature>
<keyword evidence="5 7" id="KW-1133">Transmembrane helix</keyword>
<feature type="transmembrane region" description="Helical" evidence="7">
    <location>
        <begin position="163"/>
        <end position="189"/>
    </location>
</feature>
<comment type="subunit">
    <text evidence="7">The complex comprises the extracytoplasmic solute receptor protein and the two transmembrane proteins.</text>
</comment>
<comment type="similarity">
    <text evidence="7">Belongs to the TRAP transporter large permease family.</text>
</comment>
<feature type="transmembrane region" description="Helical" evidence="7">
    <location>
        <begin position="210"/>
        <end position="233"/>
    </location>
</feature>
<keyword evidence="2" id="KW-1003">Cell membrane</keyword>
<keyword evidence="3 7" id="KW-0997">Cell inner membrane</keyword>
<evidence type="ECO:0000256" key="2">
    <source>
        <dbReference type="ARBA" id="ARBA00022475"/>
    </source>
</evidence>
<evidence type="ECO:0000259" key="8">
    <source>
        <dbReference type="Pfam" id="PF06808"/>
    </source>
</evidence>
<keyword evidence="7" id="KW-0813">Transport</keyword>
<proteinExistence type="inferred from homology"/>
<evidence type="ECO:0000256" key="1">
    <source>
        <dbReference type="ARBA" id="ARBA00004429"/>
    </source>
</evidence>
<dbReference type="PIRSF" id="PIRSF006066">
    <property type="entry name" value="HI0050"/>
    <property type="match status" value="1"/>
</dbReference>
<protein>
    <recommendedName>
        <fullName evidence="7">TRAP transporter large permease protein</fullName>
    </recommendedName>
</protein>
<feature type="transmembrane region" description="Helical" evidence="7">
    <location>
        <begin position="52"/>
        <end position="72"/>
    </location>
</feature>
<comment type="caution">
    <text evidence="9">The sequence shown here is derived from an EMBL/GenBank/DDBJ whole genome shotgun (WGS) entry which is preliminary data.</text>
</comment>
<dbReference type="GO" id="GO:0022857">
    <property type="term" value="F:transmembrane transporter activity"/>
    <property type="evidence" value="ECO:0007669"/>
    <property type="project" value="UniProtKB-UniRule"/>
</dbReference>
<feature type="transmembrane region" description="Helical" evidence="7">
    <location>
        <begin position="356"/>
        <end position="382"/>
    </location>
</feature>
<feature type="transmembrane region" description="Helical" evidence="7">
    <location>
        <begin position="394"/>
        <end position="418"/>
    </location>
</feature>
<comment type="subcellular location">
    <subcellularLocation>
        <location evidence="1 7">Cell inner membrane</location>
        <topology evidence="1 7">Multi-pass membrane protein</topology>
    </subcellularLocation>
</comment>
<keyword evidence="10" id="KW-1185">Reference proteome</keyword>
<dbReference type="GO" id="GO:0005886">
    <property type="term" value="C:plasma membrane"/>
    <property type="evidence" value="ECO:0007669"/>
    <property type="project" value="UniProtKB-SubCell"/>
</dbReference>
<feature type="domain" description="TRAP C4-dicarboxylate transport system permease DctM subunit" evidence="8">
    <location>
        <begin position="6"/>
        <end position="413"/>
    </location>
</feature>
<keyword evidence="6 7" id="KW-0472">Membrane</keyword>
<dbReference type="Pfam" id="PF06808">
    <property type="entry name" value="DctM"/>
    <property type="match status" value="1"/>
</dbReference>
<keyword evidence="4 7" id="KW-0812">Transmembrane</keyword>
<evidence type="ECO:0000256" key="5">
    <source>
        <dbReference type="ARBA" id="ARBA00022989"/>
    </source>
</evidence>
<reference evidence="9" key="1">
    <citation type="submission" date="2022-03" db="EMBL/GenBank/DDBJ databases">
        <title>Genomic Encyclopedia of Type Strains, Phase III (KMG-III): the genomes of soil and plant-associated and newly described type strains.</title>
        <authorList>
            <person name="Whitman W."/>
        </authorList>
    </citation>
    <scope>NUCLEOTIDE SEQUENCE</scope>
    <source>
        <strain evidence="9">ANL 6-2</strain>
    </source>
</reference>
<dbReference type="Proteomes" id="UP001205843">
    <property type="component" value="Unassembled WGS sequence"/>
</dbReference>
<evidence type="ECO:0000313" key="10">
    <source>
        <dbReference type="Proteomes" id="UP001205843"/>
    </source>
</evidence>
<evidence type="ECO:0000256" key="3">
    <source>
        <dbReference type="ARBA" id="ARBA00022519"/>
    </source>
</evidence>
<dbReference type="AlphaFoldDB" id="A0AAE3KB02"/>
<gene>
    <name evidence="9" type="ORF">J2T57_002128</name>
</gene>
<organism evidence="9 10">
    <name type="scientific">Natronocella acetinitrilica</name>
    <dbReference type="NCBI Taxonomy" id="414046"/>
    <lineage>
        <taxon>Bacteria</taxon>
        <taxon>Pseudomonadati</taxon>
        <taxon>Pseudomonadota</taxon>
        <taxon>Gammaproteobacteria</taxon>
        <taxon>Chromatiales</taxon>
        <taxon>Ectothiorhodospiraceae</taxon>
        <taxon>Natronocella</taxon>
    </lineage>
</organism>
<evidence type="ECO:0000256" key="4">
    <source>
        <dbReference type="ARBA" id="ARBA00022692"/>
    </source>
</evidence>
<dbReference type="EMBL" id="JALJXV010000004">
    <property type="protein sequence ID" value="MCP1674990.1"/>
    <property type="molecule type" value="Genomic_DNA"/>
</dbReference>
<evidence type="ECO:0000256" key="7">
    <source>
        <dbReference type="RuleBase" id="RU369079"/>
    </source>
</evidence>
<dbReference type="PANTHER" id="PTHR33362:SF5">
    <property type="entry name" value="C4-DICARBOXYLATE TRAP TRANSPORTER LARGE PERMEASE PROTEIN DCTM"/>
    <property type="match status" value="1"/>
</dbReference>
<comment type="function">
    <text evidence="7">Part of the tripartite ATP-independent periplasmic (TRAP) transport system.</text>
</comment>